<organism evidence="1 2">
    <name type="scientific">Gossypium armourianum</name>
    <dbReference type="NCBI Taxonomy" id="34283"/>
    <lineage>
        <taxon>Eukaryota</taxon>
        <taxon>Viridiplantae</taxon>
        <taxon>Streptophyta</taxon>
        <taxon>Embryophyta</taxon>
        <taxon>Tracheophyta</taxon>
        <taxon>Spermatophyta</taxon>
        <taxon>Magnoliopsida</taxon>
        <taxon>eudicotyledons</taxon>
        <taxon>Gunneridae</taxon>
        <taxon>Pentapetalae</taxon>
        <taxon>rosids</taxon>
        <taxon>malvids</taxon>
        <taxon>Malvales</taxon>
        <taxon>Malvaceae</taxon>
        <taxon>Malvoideae</taxon>
        <taxon>Gossypium</taxon>
    </lineage>
</organism>
<protein>
    <submittedName>
        <fullName evidence="1">Uncharacterized protein</fullName>
    </submittedName>
</protein>
<dbReference type="EMBL" id="JABFAE010000004">
    <property type="protein sequence ID" value="MBA0826167.1"/>
    <property type="molecule type" value="Genomic_DNA"/>
</dbReference>
<evidence type="ECO:0000313" key="1">
    <source>
        <dbReference type="EMBL" id="MBA0826167.1"/>
    </source>
</evidence>
<feature type="non-terminal residue" evidence="1">
    <location>
        <position position="1"/>
    </location>
</feature>
<reference evidence="1 2" key="1">
    <citation type="journal article" date="2019" name="Genome Biol. Evol.">
        <title>Insights into the evolution of the New World diploid cottons (Gossypium, subgenus Houzingenia) based on genome sequencing.</title>
        <authorList>
            <person name="Grover C.E."/>
            <person name="Arick M.A. 2nd"/>
            <person name="Thrash A."/>
            <person name="Conover J.L."/>
            <person name="Sanders W.S."/>
            <person name="Peterson D.G."/>
            <person name="Frelichowski J.E."/>
            <person name="Scheffler J.A."/>
            <person name="Scheffler B.E."/>
            <person name="Wendel J.F."/>
        </authorList>
    </citation>
    <scope>NUCLEOTIDE SEQUENCE [LARGE SCALE GENOMIC DNA]</scope>
    <source>
        <strain evidence="1">6</strain>
        <tissue evidence="1">Leaf</tissue>
    </source>
</reference>
<dbReference type="AlphaFoldDB" id="A0A7J9IVP6"/>
<name>A0A7J9IVP6_9ROSI</name>
<evidence type="ECO:0000313" key="2">
    <source>
        <dbReference type="Proteomes" id="UP000593575"/>
    </source>
</evidence>
<gene>
    <name evidence="1" type="ORF">Goarm_011051</name>
</gene>
<dbReference type="Proteomes" id="UP000593575">
    <property type="component" value="Unassembled WGS sequence"/>
</dbReference>
<accession>A0A7J9IVP6</accession>
<keyword evidence="2" id="KW-1185">Reference proteome</keyword>
<sequence length="255" mass="29216">GPYSNNLVWEFYSNAKLKHNPNTHLVQSITPSVMGQYITISVETLSSYLFITNKGDEHHTGSYDTSLTRPNDYVGNDMDIHDRTLHLVFIWIIAPTNKHSGFRHTDYWIWHCFRTNHPLNLASIIFLNLLEVVRLSMSSNKTLHYDTFLSHIFHTLIINVSVYPSRAIISFIDISTTHSCNWKLDDEENRVLKFDWQSSATQASTVPLVAPQSSDAPRSLHEAYPTLLAPLSLCTTRLQRQSMGCRCKSMHALMH</sequence>
<comment type="caution">
    <text evidence="1">The sequence shown here is derived from an EMBL/GenBank/DDBJ whole genome shotgun (WGS) entry which is preliminary data.</text>
</comment>
<proteinExistence type="predicted"/>